<evidence type="ECO:0000313" key="11">
    <source>
        <dbReference type="Proteomes" id="UP001375370"/>
    </source>
</evidence>
<gene>
    <name evidence="10" type="ORF">V8247_00850</name>
</gene>
<dbReference type="Gene3D" id="2.160.10.10">
    <property type="entry name" value="Hexapeptide repeat proteins"/>
    <property type="match status" value="1"/>
</dbReference>
<evidence type="ECO:0000256" key="6">
    <source>
        <dbReference type="ARBA" id="ARBA00022840"/>
    </source>
</evidence>
<dbReference type="SUPFAM" id="SSF51161">
    <property type="entry name" value="Trimeric LpxA-like enzymes"/>
    <property type="match status" value="1"/>
</dbReference>
<dbReference type="InterPro" id="IPR029044">
    <property type="entry name" value="Nucleotide-diphossugar_trans"/>
</dbReference>
<dbReference type="SUPFAM" id="SSF53448">
    <property type="entry name" value="Nucleotide-diphospho-sugar transferases"/>
    <property type="match status" value="1"/>
</dbReference>
<dbReference type="Pfam" id="PF25247">
    <property type="entry name" value="LbH_GLGC"/>
    <property type="match status" value="1"/>
</dbReference>
<dbReference type="Proteomes" id="UP001375370">
    <property type="component" value="Chromosome"/>
</dbReference>
<keyword evidence="2" id="KW-0321">Glycogen metabolism</keyword>
<reference evidence="10 11" key="1">
    <citation type="submission" date="2024-03" db="EMBL/GenBank/DDBJ databases">
        <title>A Dehalogenimonas Isolated from Estuarine Sediments Dihaloeliminates Chlorinated Alkanes.</title>
        <authorList>
            <person name="Yang Y."/>
            <person name="Wang H."/>
        </authorList>
    </citation>
    <scope>NUCLEOTIDE SEQUENCE [LARGE SCALE GENOMIC DNA]</scope>
    <source>
        <strain evidence="10 11">W</strain>
    </source>
</reference>
<dbReference type="InterPro" id="IPR011831">
    <property type="entry name" value="ADP-Glc_PPase"/>
</dbReference>
<evidence type="ECO:0000256" key="8">
    <source>
        <dbReference type="NCBIfam" id="TIGR02091"/>
    </source>
</evidence>
<dbReference type="EC" id="2.7.7.27" evidence="8"/>
<organism evidence="10 11">
    <name type="scientific">Candidatus Dehalogenimonas loeffleri</name>
    <dbReference type="NCBI Taxonomy" id="3127115"/>
    <lineage>
        <taxon>Bacteria</taxon>
        <taxon>Bacillati</taxon>
        <taxon>Chloroflexota</taxon>
        <taxon>Dehalococcoidia</taxon>
        <taxon>Dehalococcoidales</taxon>
        <taxon>Dehalococcoidaceae</taxon>
        <taxon>Dehalogenimonas</taxon>
    </lineage>
</organism>
<dbReference type="InterPro" id="IPR005836">
    <property type="entry name" value="ADP_Glu_pyroP_CS"/>
</dbReference>
<evidence type="ECO:0000313" key="10">
    <source>
        <dbReference type="EMBL" id="WWX25550.1"/>
    </source>
</evidence>
<dbReference type="InterPro" id="IPR011004">
    <property type="entry name" value="Trimer_LpxA-like_sf"/>
</dbReference>
<keyword evidence="11" id="KW-1185">Reference proteome</keyword>
<dbReference type="CDD" id="cd04651">
    <property type="entry name" value="LbH_G1P_AT_C"/>
    <property type="match status" value="1"/>
</dbReference>
<evidence type="ECO:0000256" key="5">
    <source>
        <dbReference type="ARBA" id="ARBA00022741"/>
    </source>
</evidence>
<keyword evidence="4 10" id="KW-0548">Nucleotidyltransferase</keyword>
<dbReference type="GO" id="GO:0008878">
    <property type="term" value="F:glucose-1-phosphate adenylyltransferase activity"/>
    <property type="evidence" value="ECO:0007669"/>
    <property type="project" value="UniProtKB-EC"/>
</dbReference>
<evidence type="ECO:0000256" key="2">
    <source>
        <dbReference type="ARBA" id="ARBA00022600"/>
    </source>
</evidence>
<dbReference type="PANTHER" id="PTHR43523:SF12">
    <property type="entry name" value="GLUCOSE-1-PHOSPHATE ADENYLYLTRANSFERASE LARGE SUBUNIT 1, CHLOROPLASTIC-RELATED"/>
    <property type="match status" value="1"/>
</dbReference>
<protein>
    <recommendedName>
        <fullName evidence="8">Glucose-1-phosphate adenylyltransferase</fullName>
        <ecNumber evidence="8">2.7.7.27</ecNumber>
    </recommendedName>
</protein>
<evidence type="ECO:0000256" key="4">
    <source>
        <dbReference type="ARBA" id="ARBA00022695"/>
    </source>
</evidence>
<evidence type="ECO:0000256" key="3">
    <source>
        <dbReference type="ARBA" id="ARBA00022679"/>
    </source>
</evidence>
<proteinExistence type="inferred from homology"/>
<keyword evidence="6" id="KW-0067">ATP-binding</keyword>
<dbReference type="InterPro" id="IPR005835">
    <property type="entry name" value="NTP_transferase_dom"/>
</dbReference>
<name>A0ABZ2J3T6_9CHLR</name>
<keyword evidence="7" id="KW-0119">Carbohydrate metabolism</keyword>
<feature type="domain" description="Nucleotidyl transferase" evidence="9">
    <location>
        <begin position="9"/>
        <end position="268"/>
    </location>
</feature>
<keyword evidence="3 10" id="KW-0808">Transferase</keyword>
<sequence>MPSIKDVAAVIMGGGRGTRLYPLTRNRAKPAIPVAGKYRLIDIPISNCINSGIFRISVLTQFNSASLNRHVSQTYHMDPFGMGYVEILAAEQTEDNNDWYQGTADAVRRQLSQVRSECVSDVLILAGDHLYRMDYAAMLQTHWNTGADITVGVIPIDGEEVSRFGVLKQNDDGRIVAFAEKPQTPAVQAEMVSYPERTNCYLGSMGIYVFKLKVLIDLLNEHPHFDDFGADVIPFAVDTMAVFGHEFDDYWRDIGTIRSYYNTNLELTRHDAPFHFYDPRGPIYTHTRFLPGCIIEDSSLQDVMLTEGCNIRASSISHSIVGVRSQIRRGSIITDSIIMGADQYEPMSNQEPLGIGENCYIQGAIIDKNVSLGAGSVIKPFPRGTDIDNCKWVVRDGIVVIPKGTVLPPGTIIEPEPTARQLNLVY</sequence>
<dbReference type="RefSeq" id="WP_338737812.1">
    <property type="nucleotide sequence ID" value="NZ_CP146612.1"/>
</dbReference>
<accession>A0ABZ2J3T6</accession>
<dbReference type="EMBL" id="CP146612">
    <property type="protein sequence ID" value="WWX25550.1"/>
    <property type="molecule type" value="Genomic_DNA"/>
</dbReference>
<dbReference type="CDD" id="cd02508">
    <property type="entry name" value="ADP_Glucose_PP"/>
    <property type="match status" value="1"/>
</dbReference>
<dbReference type="Gene3D" id="3.90.550.10">
    <property type="entry name" value="Spore Coat Polysaccharide Biosynthesis Protein SpsA, Chain A"/>
    <property type="match status" value="1"/>
</dbReference>
<evidence type="ECO:0000256" key="7">
    <source>
        <dbReference type="ARBA" id="ARBA00023277"/>
    </source>
</evidence>
<dbReference type="Pfam" id="PF00483">
    <property type="entry name" value="NTP_transferase"/>
    <property type="match status" value="1"/>
</dbReference>
<dbReference type="NCBIfam" id="NF002772">
    <property type="entry name" value="PRK02862.1"/>
    <property type="match status" value="1"/>
</dbReference>
<keyword evidence="5" id="KW-0547">Nucleotide-binding</keyword>
<dbReference type="PANTHER" id="PTHR43523">
    <property type="entry name" value="GLUCOSE-1-PHOSPHATE ADENYLYLTRANSFERASE-RELATED"/>
    <property type="match status" value="1"/>
</dbReference>
<dbReference type="NCBIfam" id="TIGR02091">
    <property type="entry name" value="glgC"/>
    <property type="match status" value="1"/>
</dbReference>
<comment type="similarity">
    <text evidence="1">Belongs to the bacterial/plant glucose-1-phosphate adenylyltransferase family.</text>
</comment>
<evidence type="ECO:0000256" key="1">
    <source>
        <dbReference type="ARBA" id="ARBA00010443"/>
    </source>
</evidence>
<dbReference type="PROSITE" id="PS00809">
    <property type="entry name" value="ADP_GLC_PYROPHOSPH_2"/>
    <property type="match status" value="1"/>
</dbReference>
<evidence type="ECO:0000259" key="9">
    <source>
        <dbReference type="Pfam" id="PF00483"/>
    </source>
</evidence>